<evidence type="ECO:0000313" key="2">
    <source>
        <dbReference type="EMBL" id="KHG22263.1"/>
    </source>
</evidence>
<keyword evidence="1" id="KW-0436">Ligase</keyword>
<evidence type="ECO:0000313" key="3">
    <source>
        <dbReference type="Proteomes" id="UP000032142"/>
    </source>
</evidence>
<gene>
    <name evidence="2" type="ORF">F383_00260</name>
    <name evidence="1" type="ORF">F383_21678</name>
</gene>
<evidence type="ECO:0000313" key="1">
    <source>
        <dbReference type="EMBL" id="KHG01401.1"/>
    </source>
</evidence>
<accession>A0A0B0MR39</accession>
<organism evidence="1 3">
    <name type="scientific">Gossypium arboreum</name>
    <name type="common">Tree cotton</name>
    <name type="synonym">Gossypium nanking</name>
    <dbReference type="NCBI Taxonomy" id="29729"/>
    <lineage>
        <taxon>Eukaryota</taxon>
        <taxon>Viridiplantae</taxon>
        <taxon>Streptophyta</taxon>
        <taxon>Embryophyta</taxon>
        <taxon>Tracheophyta</taxon>
        <taxon>Spermatophyta</taxon>
        <taxon>Magnoliopsida</taxon>
        <taxon>eudicotyledons</taxon>
        <taxon>Gunneridae</taxon>
        <taxon>Pentapetalae</taxon>
        <taxon>rosids</taxon>
        <taxon>malvids</taxon>
        <taxon>Malvales</taxon>
        <taxon>Malvaceae</taxon>
        <taxon>Malvoideae</taxon>
        <taxon>Gossypium</taxon>
    </lineage>
</organism>
<keyword evidence="3" id="KW-1185">Reference proteome</keyword>
<dbReference type="EMBL" id="KN421167">
    <property type="protein sequence ID" value="KHG22263.1"/>
    <property type="molecule type" value="Genomic_DNA"/>
</dbReference>
<reference evidence="3" key="2">
    <citation type="submission" date="2014-09" db="EMBL/GenBank/DDBJ databases">
        <authorList>
            <person name="Mudge J."/>
            <person name="Ramaraj T."/>
            <person name="Lindquist I.E."/>
            <person name="Bharti A.K."/>
            <person name="Sundararajan A."/>
            <person name="Cameron C.T."/>
            <person name="Woodward J.E."/>
            <person name="May G.D."/>
            <person name="Brubaker C."/>
            <person name="Broadhvest J."/>
            <person name="Wilkins T.A."/>
        </authorList>
    </citation>
    <scope>NUCLEOTIDE SEQUENCE</scope>
    <source>
        <strain evidence="3">cv. AKA8401</strain>
    </source>
</reference>
<sequence>MPRPSTTPKVACDQRSRALRQCEHDARYVGEHASDVPRVVRPWRPEWSGTRRSLVERRLLQDIHEKVMSNVEDFLQTHGEQSNLQISGHFLGGSIVGLWADN</sequence>
<dbReference type="GO" id="GO:0016874">
    <property type="term" value="F:ligase activity"/>
    <property type="evidence" value="ECO:0007669"/>
    <property type="project" value="UniProtKB-KW"/>
</dbReference>
<reference evidence="1" key="1">
    <citation type="submission" date="2014-09" db="EMBL/GenBank/DDBJ databases">
        <title>G. arboreum L. cv. AKA8401 A2 genome assembly version 1.0.</title>
        <authorList>
            <person name="Mudge J."/>
            <person name="Ramaraj T."/>
            <person name="Lindquist I.E."/>
            <person name="Bharti A.K."/>
            <person name="Sundararajan A."/>
            <person name="Cameron C.T."/>
            <person name="Woodward J.E."/>
            <person name="May G.D."/>
            <person name="Brubaker C."/>
            <person name="Broadhvest J."/>
            <person name="Wilkins T.A."/>
        </authorList>
    </citation>
    <scope>NUCLEOTIDE SEQUENCE</scope>
</reference>
<dbReference type="AlphaFoldDB" id="A0A0B0MR39"/>
<dbReference type="Proteomes" id="UP000032142">
    <property type="component" value="Unassembled WGS sequence"/>
</dbReference>
<protein>
    <submittedName>
        <fullName evidence="1">Isoleucine--tRNA ligase</fullName>
    </submittedName>
</protein>
<name>A0A0B0MR39_GOSAR</name>
<proteinExistence type="predicted"/>
<dbReference type="EMBL" id="JRRC01189929">
    <property type="protein sequence ID" value="KHG01401.1"/>
    <property type="molecule type" value="Genomic_DNA"/>
</dbReference>